<protein>
    <recommendedName>
        <fullName evidence="3">Scramblase</fullName>
    </recommendedName>
</protein>
<comment type="caution">
    <text evidence="1">The sequence shown here is derived from an EMBL/GenBank/DDBJ whole genome shotgun (WGS) entry which is preliminary data.</text>
</comment>
<proteinExistence type="predicted"/>
<gene>
    <name evidence="1" type="ORF">HNR10_003851</name>
</gene>
<name>A0A7Z0JBY7_9ACTN</name>
<evidence type="ECO:0008006" key="3">
    <source>
        <dbReference type="Google" id="ProtNLM"/>
    </source>
</evidence>
<dbReference type="EMBL" id="JACCFS010000001">
    <property type="protein sequence ID" value="NYJ35970.1"/>
    <property type="molecule type" value="Genomic_DNA"/>
</dbReference>
<keyword evidence="2" id="KW-1185">Reference proteome</keyword>
<accession>A0A7Z0JBY7</accession>
<evidence type="ECO:0000313" key="1">
    <source>
        <dbReference type="EMBL" id="NYJ35970.1"/>
    </source>
</evidence>
<reference evidence="1 2" key="1">
    <citation type="submission" date="2020-07" db="EMBL/GenBank/DDBJ databases">
        <title>Sequencing the genomes of 1000 actinobacteria strains.</title>
        <authorList>
            <person name="Klenk H.-P."/>
        </authorList>
    </citation>
    <scope>NUCLEOTIDE SEQUENCE [LARGE SCALE GENOMIC DNA]</scope>
    <source>
        <strain evidence="1 2">DSM 44442</strain>
    </source>
</reference>
<dbReference type="AlphaFoldDB" id="A0A7Z0JBY7"/>
<sequence>MDLFTADPLLTVQPGVQPGTEAEYYFLNGHGQQVARAYEENVSAGMSVARFVASAMVPRKVLIDDMHRRPLLAIEKRTFGGTTSVTWPDGRPVGTIENESKFSGAGFALLDPWERRLGSAKGDFVLNSDFVVRDDADHEVARVNRTRSPHGGLGDAYLLRRRYPTLPEPLNTLLVASGIVIDLVVHSDS</sequence>
<organism evidence="1 2">
    <name type="scientific">Nocardiopsis aegyptia</name>
    <dbReference type="NCBI Taxonomy" id="220378"/>
    <lineage>
        <taxon>Bacteria</taxon>
        <taxon>Bacillati</taxon>
        <taxon>Actinomycetota</taxon>
        <taxon>Actinomycetes</taxon>
        <taxon>Streptosporangiales</taxon>
        <taxon>Nocardiopsidaceae</taxon>
        <taxon>Nocardiopsis</taxon>
    </lineage>
</organism>
<dbReference type="Proteomes" id="UP000572051">
    <property type="component" value="Unassembled WGS sequence"/>
</dbReference>
<evidence type="ECO:0000313" key="2">
    <source>
        <dbReference type="Proteomes" id="UP000572051"/>
    </source>
</evidence>
<dbReference type="RefSeq" id="WP_179825531.1">
    <property type="nucleotide sequence ID" value="NZ_JACCFS010000001.1"/>
</dbReference>